<comment type="caution">
    <text evidence="1">The sequence shown here is derived from an EMBL/GenBank/DDBJ whole genome shotgun (WGS) entry which is preliminary data.</text>
</comment>
<organism evidence="1 2">
    <name type="scientific">Leptospira interrogans serovar Grippotyphosa str. LT2186</name>
    <dbReference type="NCBI Taxonomy" id="1001599"/>
    <lineage>
        <taxon>Bacteria</taxon>
        <taxon>Pseudomonadati</taxon>
        <taxon>Spirochaetota</taxon>
        <taxon>Spirochaetia</taxon>
        <taxon>Leptospirales</taxon>
        <taxon>Leptospiraceae</taxon>
        <taxon>Leptospira</taxon>
    </lineage>
</organism>
<evidence type="ECO:0000313" key="1">
    <source>
        <dbReference type="EMBL" id="EMG11228.1"/>
    </source>
</evidence>
<reference evidence="1 2" key="1">
    <citation type="submission" date="2013-02" db="EMBL/GenBank/DDBJ databases">
        <authorList>
            <person name="Harkins D.M."/>
            <person name="Durkin A.S."/>
            <person name="Brinkac L.M."/>
            <person name="Haft D.H."/>
            <person name="Selengut J.D."/>
            <person name="Sanka R."/>
            <person name="DePew J."/>
            <person name="Purushe J."/>
            <person name="Tulsiani S.M."/>
            <person name="Graham G.C."/>
            <person name="Burns M.-A."/>
            <person name="Dohnt M.F."/>
            <person name="Smythe L.D."/>
            <person name="McKay D.B."/>
            <person name="Craig S.B."/>
            <person name="Vinetz J.M."/>
            <person name="Sutton G.G."/>
            <person name="Nierman W.C."/>
            <person name="Fouts D.E."/>
        </authorList>
    </citation>
    <scope>NUCLEOTIDE SEQUENCE [LARGE SCALE GENOMIC DNA]</scope>
    <source>
        <strain evidence="1 2">LT2186</strain>
    </source>
</reference>
<dbReference type="AlphaFoldDB" id="M3GWZ8"/>
<dbReference type="EMBL" id="AFME02000180">
    <property type="protein sequence ID" value="EMG11228.1"/>
    <property type="molecule type" value="Genomic_DNA"/>
</dbReference>
<protein>
    <recommendedName>
        <fullName evidence="3">Leucine rich repeat protein</fullName>
    </recommendedName>
</protein>
<name>M3GWZ8_LEPIR</name>
<accession>M3GWZ8</accession>
<dbReference type="Proteomes" id="UP000011776">
    <property type="component" value="Unassembled WGS sequence"/>
</dbReference>
<sequence>MPLSAEAIADATFEEYYALYRLEYPKVSRWRAAMSAPRDDFRSLTSQFKPDMKSPLQMLDWPQLIRGRKELDLREVELLPGVRSLILDRIRTLNGWEGLRRLECLTHLSFTLCGTNDNFSISPLVSVDELRIVSGTSNLLKVLLQSVQAKNIYIDHENSARVDLSLLKEPTQLESLTIFCGIVRGLAAIQDAPIRELYVSNIHIDEKFGELLSARANTLESLTILNARPFGPDFLKPLRSLKRFTIPGDLEYRDVWIRFAVENPFIGCRFIRRESVSSKTKHVKPEEIYRGIDILQITTLEKTYFQIASNVADEILDQESLDNEIIEDKLKLAARRNRKRIRWSSELDALVAQTEDLNTCRWIIDQVFLMKDSIL</sequence>
<proteinExistence type="predicted"/>
<evidence type="ECO:0000313" key="2">
    <source>
        <dbReference type="Proteomes" id="UP000011776"/>
    </source>
</evidence>
<evidence type="ECO:0008006" key="3">
    <source>
        <dbReference type="Google" id="ProtNLM"/>
    </source>
</evidence>
<gene>
    <name evidence="1" type="ORF">LEP1GSC151_5520</name>
</gene>
<dbReference type="BioCyc" id="LINT1001599:G11K9-4574-MONOMER"/>